<dbReference type="Gene3D" id="2.60.120.1540">
    <property type="match status" value="2"/>
</dbReference>
<dbReference type="SUPFAM" id="SSF49410">
    <property type="entry name" value="Alpha-macroglobulin receptor domain"/>
    <property type="match status" value="1"/>
</dbReference>
<dbReference type="SMART" id="SM01361">
    <property type="entry name" value="A2M_recep"/>
    <property type="match status" value="1"/>
</dbReference>
<proteinExistence type="predicted"/>
<dbReference type="InterPro" id="IPR009048">
    <property type="entry name" value="A-macroglobulin_rcpt-bd"/>
</dbReference>
<dbReference type="InterPro" id="IPR036595">
    <property type="entry name" value="A-macroglobulin_rcpt-bd_sf"/>
</dbReference>
<dbReference type="GeneID" id="106811718"/>
<evidence type="ECO:0000259" key="3">
    <source>
        <dbReference type="SMART" id="SM01361"/>
    </source>
</evidence>
<name>A0ABM1EFD9_PRICU</name>
<dbReference type="PANTHER" id="PTHR11412:SF166">
    <property type="entry name" value="NTR DOMAIN-CONTAINING PROTEIN"/>
    <property type="match status" value="1"/>
</dbReference>
<dbReference type="Pfam" id="PF07678">
    <property type="entry name" value="TED_complement"/>
    <property type="match status" value="2"/>
</dbReference>
<dbReference type="SMART" id="SM01419">
    <property type="entry name" value="Thiol-ester_cl"/>
    <property type="match status" value="1"/>
</dbReference>
<keyword evidence="1" id="KW-1015">Disulfide bond</keyword>
<dbReference type="InterPro" id="IPR050473">
    <property type="entry name" value="A2M/Complement_sys"/>
</dbReference>
<dbReference type="Gene3D" id="2.60.40.10">
    <property type="entry name" value="Immunoglobulins"/>
    <property type="match status" value="1"/>
</dbReference>
<dbReference type="Pfam" id="PF00207">
    <property type="entry name" value="A2M"/>
    <property type="match status" value="1"/>
</dbReference>
<gene>
    <name evidence="5" type="primary">LOC106811718</name>
</gene>
<dbReference type="InterPro" id="IPR047565">
    <property type="entry name" value="Alpha-macroglob_thiol-ester_cl"/>
</dbReference>
<dbReference type="SUPFAM" id="SSF48239">
    <property type="entry name" value="Terpenoid cyclases/Protein prenyltransferases"/>
    <property type="match status" value="1"/>
</dbReference>
<reference evidence="5" key="1">
    <citation type="submission" date="2025-08" db="UniProtKB">
        <authorList>
            <consortium name="RefSeq"/>
        </authorList>
    </citation>
    <scope>IDENTIFICATION</scope>
</reference>
<evidence type="ECO:0000256" key="2">
    <source>
        <dbReference type="SAM" id="MobiDB-lite"/>
    </source>
</evidence>
<protein>
    <submittedName>
        <fullName evidence="5">C3 and PZP-like alpha-2-macroglobulin domain-containing protein 8</fullName>
    </submittedName>
</protein>
<dbReference type="InterPro" id="IPR008930">
    <property type="entry name" value="Terpenoid_cyclase/PrenylTrfase"/>
</dbReference>
<dbReference type="Gene3D" id="2.60.40.690">
    <property type="entry name" value="Alpha-macroglobulin, receptor-binding domain"/>
    <property type="match status" value="1"/>
</dbReference>
<keyword evidence="4" id="KW-1185">Reference proteome</keyword>
<dbReference type="InterPro" id="IPR013783">
    <property type="entry name" value="Ig-like_fold"/>
</dbReference>
<dbReference type="Pfam" id="PF07677">
    <property type="entry name" value="A2M_recep"/>
    <property type="match status" value="1"/>
</dbReference>
<accession>A0ABM1EFD9</accession>
<evidence type="ECO:0000313" key="5">
    <source>
        <dbReference type="RefSeq" id="XP_014670910.1"/>
    </source>
</evidence>
<evidence type="ECO:0000313" key="4">
    <source>
        <dbReference type="Proteomes" id="UP000695022"/>
    </source>
</evidence>
<sequence length="828" mass="91674">MCVSRPHELRAFKPLFVDLHMPYAAVRHEQIEIRATVFNYGDHDHDVQAVMTGVSGLCSGALPGQNSTAKQFLVPAHDSATVSFLIVPLKVGEFPVKVTVVAQDGAVDIVQKILRVAPEGVEKVALYSAVLDPSGQLKQRTKRSTGESNVLAYELLDDTSSKQTNTIDLTVPEDAIPDTDRCSVTVMGDLLGATVQTVLGGMGPIVDIPTGCGEQTMIHMAPAAYSMYYLQRTGQLTDEMEKNGQKYLIDGYNQELSFRTDDGSFSVWPHLDSSTWLTAFVLKVFCQAEEFIYVDKKVTCVAMSWIIQQQKASGAFDENYKIWHKEMMGGLNGEAPLTAFVVISMLTCNNCEIPDLMSSVAGGSACRNTSSLPDEALRRHGGGAAGVADYSARAKVDELELICEITSETNQTVPEHVTVHKNNALVHRQHTVSSARWWEMWPVNSRSIVTSSHGRELQINTTTVEASTATGVAHTTTCRRSITQFCTYESQTVQAKEHKAANIRYWPVDSSSVNENSVNWYQHNSTAVEIESTAYALLAMLREEELSYGNPIVEWLIQQRNAHGGFLSTQDTVVALQALADYSARAKVDELELICEITSETNQTFLKHVTVHKNNALVQQQHTVPTGGELQINTTGRGVGQLQVELHYHVPSVDTQFCTYDLTVQAKEHKDYTRDGGRNRKFSSAYARIQTKPNGRSATGSRSRFPREATRSRFDYDVPVATRSGSVYILEIETCVRYLKDTPAGMTILDIGIFTGFEPIINDLELLVNEASEYVQHFEQSSRGIIVYLEQVPSAAPYCLKFRARREFNVGTIQAAPVKVFNYYEPGA</sequence>
<dbReference type="PANTHER" id="PTHR11412">
    <property type="entry name" value="MACROGLOBULIN / COMPLEMENT"/>
    <property type="match status" value="1"/>
</dbReference>
<feature type="domain" description="Alpha-macroglobulin receptor-binding" evidence="3">
    <location>
        <begin position="744"/>
        <end position="827"/>
    </location>
</feature>
<feature type="compositionally biased region" description="Polar residues" evidence="2">
    <location>
        <begin position="691"/>
        <end position="702"/>
    </location>
</feature>
<feature type="region of interest" description="Disordered" evidence="2">
    <location>
        <begin position="683"/>
        <end position="706"/>
    </location>
</feature>
<dbReference type="RefSeq" id="XP_014670910.1">
    <property type="nucleotide sequence ID" value="XM_014815424.1"/>
</dbReference>
<dbReference type="Proteomes" id="UP000695022">
    <property type="component" value="Unplaced"/>
</dbReference>
<evidence type="ECO:0000256" key="1">
    <source>
        <dbReference type="ARBA" id="ARBA00023157"/>
    </source>
</evidence>
<organism evidence="4 5">
    <name type="scientific">Priapulus caudatus</name>
    <name type="common">Priapulid worm</name>
    <dbReference type="NCBI Taxonomy" id="37621"/>
    <lineage>
        <taxon>Eukaryota</taxon>
        <taxon>Metazoa</taxon>
        <taxon>Ecdysozoa</taxon>
        <taxon>Scalidophora</taxon>
        <taxon>Priapulida</taxon>
        <taxon>Priapulimorpha</taxon>
        <taxon>Priapulimorphida</taxon>
        <taxon>Priapulidae</taxon>
        <taxon>Priapulus</taxon>
    </lineage>
</organism>
<dbReference type="InterPro" id="IPR001599">
    <property type="entry name" value="Macroglobln_a2"/>
</dbReference>
<dbReference type="InterPro" id="IPR011626">
    <property type="entry name" value="Alpha-macroglobulin_TED"/>
</dbReference>
<dbReference type="InterPro" id="IPR019742">
    <property type="entry name" value="MacrogloblnA2_CS"/>
</dbReference>
<dbReference type="PROSITE" id="PS00477">
    <property type="entry name" value="ALPHA_2_MACROGLOBULIN"/>
    <property type="match status" value="1"/>
</dbReference>
<dbReference type="Gene3D" id="1.50.10.20">
    <property type="match status" value="2"/>
</dbReference>